<gene>
    <name evidence="5" type="ORF">JOD64_000914</name>
</gene>
<proteinExistence type="inferred from homology"/>
<dbReference type="Proteomes" id="UP000764837">
    <property type="component" value="Unassembled WGS sequence"/>
</dbReference>
<dbReference type="Pfam" id="PF07905">
    <property type="entry name" value="PucR"/>
    <property type="match status" value="1"/>
</dbReference>
<dbReference type="Pfam" id="PF17853">
    <property type="entry name" value="GGDEF_2"/>
    <property type="match status" value="1"/>
</dbReference>
<dbReference type="PANTHER" id="PTHR33744">
    <property type="entry name" value="CARBOHYDRATE DIACID REGULATOR"/>
    <property type="match status" value="1"/>
</dbReference>
<dbReference type="InterPro" id="IPR041522">
    <property type="entry name" value="CdaR_GGDEF"/>
</dbReference>
<feature type="domain" description="CdaR GGDEF-like" evidence="4">
    <location>
        <begin position="306"/>
        <end position="418"/>
    </location>
</feature>
<evidence type="ECO:0000256" key="1">
    <source>
        <dbReference type="ARBA" id="ARBA00006754"/>
    </source>
</evidence>
<accession>A0ABS2LNC9</accession>
<reference evidence="5 6" key="1">
    <citation type="submission" date="2021-01" db="EMBL/GenBank/DDBJ databases">
        <title>Sequencing the genomes of 1000 actinobacteria strains.</title>
        <authorList>
            <person name="Klenk H.-P."/>
        </authorList>
    </citation>
    <scope>NUCLEOTIDE SEQUENCE [LARGE SCALE GENOMIC DNA]</scope>
    <source>
        <strain evidence="5 6">DSM 100204</strain>
    </source>
</reference>
<dbReference type="PANTHER" id="PTHR33744:SF1">
    <property type="entry name" value="DNA-BINDING TRANSCRIPTIONAL ACTIVATOR ADER"/>
    <property type="match status" value="1"/>
</dbReference>
<sequence>MSAVFPTVREVLALDPVRHGAPRVVAGDAGLDRPVRWVHVAEVPDIATLLGGGELVLTTGIGLPGDDAGLRAFIGDLADVGVSGLVVELGRRYVSGVPRVMVAAAERRGLPLVELRRATPFVPITEAVHALIIDAQLTELRATEEIHQRFNDLSVEGADAAEVIRQTAELSGCPVVLENLSRQVLGYDPAGESAEMLLDGWEQHSRRIRPVGRTAYDPDSGWLVTAVGARGQDWGRLLLRWPASGDVPSAQATEPIAGPPTRLTILIERAASALALGRLLRRDAEGLERQIHRTLLTALLDHSRPVDEVALRAKALGVVLDRRHLVGVMVRHRGEDPVGESGPDAGQARLRDLSEAVGQALREAKLTGLTSAVDDNSVGVLLALTDPAAEDRALSAFAGALRRVRLDAGTGRATSGAETSGAVSGPEAYRSGFGAEASRSAFGADGSRSAFGAEASRSAFGADGSRSAFGADGSRSAFGADGSRSAFGVGAARSVGGADPSRGAGGAPGGVIVAAGSGVSNLREARRSLVEARQIAEAARRDRRDLPIFRLPHVGLAGLLHLLRDEPRLQTFVERELGALLEYDARHPREQLLDTLRAYLEQGRNKTAGAAAAHLSRPAFYERLARIARILDVDLDSVEASLSLHVALLALEAVRTP</sequence>
<dbReference type="InterPro" id="IPR042070">
    <property type="entry name" value="PucR_C-HTH_sf"/>
</dbReference>
<name>A0ABS2LNC9_9ACTN</name>
<keyword evidence="6" id="KW-1185">Reference proteome</keyword>
<feature type="domain" description="Purine catabolism PurC-like" evidence="2">
    <location>
        <begin position="10"/>
        <end position="132"/>
    </location>
</feature>
<comment type="similarity">
    <text evidence="1">Belongs to the CdaR family.</text>
</comment>
<protein>
    <submittedName>
        <fullName evidence="5">Purine catabolism regulator</fullName>
    </submittedName>
</protein>
<evidence type="ECO:0000313" key="5">
    <source>
        <dbReference type="EMBL" id="MBM7489692.1"/>
    </source>
</evidence>
<dbReference type="EMBL" id="JAFBBP010000001">
    <property type="protein sequence ID" value="MBM7489692.1"/>
    <property type="molecule type" value="Genomic_DNA"/>
</dbReference>
<dbReference type="Pfam" id="PF13556">
    <property type="entry name" value="HTH_30"/>
    <property type="match status" value="1"/>
</dbReference>
<feature type="domain" description="PucR C-terminal helix-turn-helix" evidence="3">
    <location>
        <begin position="592"/>
        <end position="650"/>
    </location>
</feature>
<comment type="caution">
    <text evidence="5">The sequence shown here is derived from an EMBL/GenBank/DDBJ whole genome shotgun (WGS) entry which is preliminary data.</text>
</comment>
<dbReference type="InterPro" id="IPR012914">
    <property type="entry name" value="PucR_dom"/>
</dbReference>
<evidence type="ECO:0000259" key="4">
    <source>
        <dbReference type="Pfam" id="PF17853"/>
    </source>
</evidence>
<dbReference type="InterPro" id="IPR025736">
    <property type="entry name" value="PucR_C-HTH_dom"/>
</dbReference>
<evidence type="ECO:0000259" key="2">
    <source>
        <dbReference type="Pfam" id="PF07905"/>
    </source>
</evidence>
<evidence type="ECO:0000313" key="6">
    <source>
        <dbReference type="Proteomes" id="UP000764837"/>
    </source>
</evidence>
<dbReference type="InterPro" id="IPR051448">
    <property type="entry name" value="CdaR-like_regulators"/>
</dbReference>
<organism evidence="5 6">
    <name type="scientific">Micromonospora luteifusca</name>
    <dbReference type="NCBI Taxonomy" id="709860"/>
    <lineage>
        <taxon>Bacteria</taxon>
        <taxon>Bacillati</taxon>
        <taxon>Actinomycetota</taxon>
        <taxon>Actinomycetes</taxon>
        <taxon>Micromonosporales</taxon>
        <taxon>Micromonosporaceae</taxon>
        <taxon>Micromonospora</taxon>
    </lineage>
</organism>
<dbReference type="Gene3D" id="1.10.10.2840">
    <property type="entry name" value="PucR C-terminal helix-turn-helix domain"/>
    <property type="match status" value="1"/>
</dbReference>
<evidence type="ECO:0000259" key="3">
    <source>
        <dbReference type="Pfam" id="PF13556"/>
    </source>
</evidence>